<sequence length="189" mass="22303">MFKPVRWLMVFLFPLLSCSKEDNLVTPHELLSAHTWVSKNYVFEDVPTSTFNWDCLFSQDIPEYSYEAGDYGRLEVSMELSFSKDSVYSRILFVSRYLKCEGCSDYEFVEQTSSTLGAIYVAEKDRLWFGSRQDPLQYFYPIEYKSRKEIVIKEFFEVSNVVGNSECFFNDQPLRSNRQYGIDFVFKPK</sequence>
<accession>A0ABZ0IXJ0</accession>
<dbReference type="Proteomes" id="UP001302349">
    <property type="component" value="Chromosome"/>
</dbReference>
<keyword evidence="2" id="KW-1185">Reference proteome</keyword>
<protein>
    <recommendedName>
        <fullName evidence="3">Lipoprotein</fullName>
    </recommendedName>
</protein>
<proteinExistence type="predicted"/>
<reference evidence="1 2" key="1">
    <citation type="journal article" date="2023" name="Microbiol. Resour. Announc.">
        <title>Complete Genome Sequence of Imperialibacter roseus strain P4T.</title>
        <authorList>
            <person name="Tizabi D.R."/>
            <person name="Bachvaroff T."/>
            <person name="Hill R.T."/>
        </authorList>
    </citation>
    <scope>NUCLEOTIDE SEQUENCE [LARGE SCALE GENOMIC DNA]</scope>
    <source>
        <strain evidence="1 2">P4T</strain>
    </source>
</reference>
<dbReference type="RefSeq" id="WP_317491480.1">
    <property type="nucleotide sequence ID" value="NZ_CP136051.1"/>
</dbReference>
<gene>
    <name evidence="1" type="ORF">RT717_09395</name>
</gene>
<evidence type="ECO:0008006" key="3">
    <source>
        <dbReference type="Google" id="ProtNLM"/>
    </source>
</evidence>
<organism evidence="1 2">
    <name type="scientific">Imperialibacter roseus</name>
    <dbReference type="NCBI Taxonomy" id="1324217"/>
    <lineage>
        <taxon>Bacteria</taxon>
        <taxon>Pseudomonadati</taxon>
        <taxon>Bacteroidota</taxon>
        <taxon>Cytophagia</taxon>
        <taxon>Cytophagales</taxon>
        <taxon>Flammeovirgaceae</taxon>
        <taxon>Imperialibacter</taxon>
    </lineage>
</organism>
<dbReference type="EMBL" id="CP136051">
    <property type="protein sequence ID" value="WOK08849.1"/>
    <property type="molecule type" value="Genomic_DNA"/>
</dbReference>
<evidence type="ECO:0000313" key="2">
    <source>
        <dbReference type="Proteomes" id="UP001302349"/>
    </source>
</evidence>
<evidence type="ECO:0000313" key="1">
    <source>
        <dbReference type="EMBL" id="WOK08849.1"/>
    </source>
</evidence>
<name>A0ABZ0IXJ0_9BACT</name>